<reference evidence="2 3" key="1">
    <citation type="submission" date="2019-09" db="EMBL/GenBank/DDBJ databases">
        <authorList>
            <person name="Brejova B."/>
        </authorList>
    </citation>
    <scope>NUCLEOTIDE SEQUENCE [LARGE SCALE GENOMIC DNA]</scope>
</reference>
<gene>
    <name evidence="2" type="ORF">SAPINGB_P000063</name>
</gene>
<evidence type="ECO:0000313" key="2">
    <source>
        <dbReference type="EMBL" id="VVT43613.1"/>
    </source>
</evidence>
<keyword evidence="3" id="KW-1185">Reference proteome</keyword>
<evidence type="ECO:0000259" key="1">
    <source>
        <dbReference type="PROSITE" id="PS51746"/>
    </source>
</evidence>
<dbReference type="AlphaFoldDB" id="A0A5E8AWP1"/>
<dbReference type="PROSITE" id="PS51746">
    <property type="entry name" value="PPM_2"/>
    <property type="match status" value="1"/>
</dbReference>
<protein>
    <recommendedName>
        <fullName evidence="1">PPM-type phosphatase domain-containing protein</fullName>
    </recommendedName>
</protein>
<evidence type="ECO:0000313" key="3">
    <source>
        <dbReference type="Proteomes" id="UP000398389"/>
    </source>
</evidence>
<name>A0A5E8AWP1_9ASCO</name>
<dbReference type="OrthoDB" id="416093at2759"/>
<organism evidence="2 3">
    <name type="scientific">Magnusiomyces paraingens</name>
    <dbReference type="NCBI Taxonomy" id="2606893"/>
    <lineage>
        <taxon>Eukaryota</taxon>
        <taxon>Fungi</taxon>
        <taxon>Dikarya</taxon>
        <taxon>Ascomycota</taxon>
        <taxon>Saccharomycotina</taxon>
        <taxon>Dipodascomycetes</taxon>
        <taxon>Dipodascales</taxon>
        <taxon>Dipodascaceae</taxon>
        <taxon>Magnusiomyces</taxon>
    </lineage>
</organism>
<dbReference type="InterPro" id="IPR001932">
    <property type="entry name" value="PPM-type_phosphatase-like_dom"/>
</dbReference>
<dbReference type="RefSeq" id="XP_031850679.1">
    <property type="nucleotide sequence ID" value="XM_031994788.1"/>
</dbReference>
<dbReference type="CDD" id="cd00143">
    <property type="entry name" value="PP2Cc"/>
    <property type="match status" value="1"/>
</dbReference>
<feature type="domain" description="PPM-type phosphatase" evidence="1">
    <location>
        <begin position="169"/>
        <end position="491"/>
    </location>
</feature>
<dbReference type="GeneID" id="43578888"/>
<dbReference type="EMBL" id="CABVLU010000001">
    <property type="protein sequence ID" value="VVT43613.1"/>
    <property type="molecule type" value="Genomic_DNA"/>
</dbReference>
<accession>A0A5E8AWP1</accession>
<dbReference type="SUPFAM" id="SSF81606">
    <property type="entry name" value="PP2C-like"/>
    <property type="match status" value="1"/>
</dbReference>
<dbReference type="InterPro" id="IPR036457">
    <property type="entry name" value="PPM-type-like_dom_sf"/>
</dbReference>
<dbReference type="Pfam" id="PF00481">
    <property type="entry name" value="PP2C"/>
    <property type="match status" value="1"/>
</dbReference>
<dbReference type="SMART" id="SM00332">
    <property type="entry name" value="PP2Cc"/>
    <property type="match status" value="1"/>
</dbReference>
<dbReference type="InterPro" id="IPR015655">
    <property type="entry name" value="PP2C"/>
</dbReference>
<dbReference type="Gene3D" id="3.60.40.10">
    <property type="entry name" value="PPM-type phosphatase domain"/>
    <property type="match status" value="1"/>
</dbReference>
<dbReference type="GO" id="GO:0004722">
    <property type="term" value="F:protein serine/threonine phosphatase activity"/>
    <property type="evidence" value="ECO:0007669"/>
    <property type="project" value="InterPro"/>
</dbReference>
<dbReference type="Proteomes" id="UP000398389">
    <property type="component" value="Unassembled WGS sequence"/>
</dbReference>
<proteinExistence type="predicted"/>
<sequence length="521" mass="57817">MMIQDDSFEEHTEKAANFLNWQQLLAAALAFCAAIIKPVMLNRAARRPLILSSAYCQGQNLQLSAVRRAASAPTRSISSSFSGRQQQQRRTVSSYYSWEIKQGSRIVKARIPLLKSPGYIGHYTSRVTRPYNEDRYSASVLELPSGSSLRPMSSRKLNLNSLLEDDEDEIDLSSDGSKSGENNKSPQWMTRPVFNFAVYDGHGGAECSQFLHDKLAEYVESCDLTAAPRLTEEYRKEIGGYWKRWKNGFDKYTSKMRPIDDLQIRIPIAFLQADLDYVHTNTTAGSTCTSVFLYTDDEYSAPVGRHQVLTPGAFWEPGQTVQLVVAHVGDTRCIICDRFGEAQPLTSNHHPSSPVEAMRLQRYASSFMTDSFGESRFGAYANTRAFGDLKGKALGVTAEPDIIEHEIGNPSGRVPLSRTIGGHGGDECFLVLVSDGVSGFVSDQEMADIVMSTVNRAGSLRGTPQLAAEEVVKYAETVGGDDNATCMVIRLGGWNQWPMDLDRTAAMRESRLKNALDNRRQ</sequence>
<dbReference type="PANTHER" id="PTHR13832">
    <property type="entry name" value="PROTEIN PHOSPHATASE 2C"/>
    <property type="match status" value="1"/>
</dbReference>
<dbReference type="PANTHER" id="PTHR13832:SF589">
    <property type="entry name" value="[PYRUVATE DEHYDROGENASE [ACETYL-TRANSFERRING]]-PHOSPHATASE 2, MITOCHONDRIAL"/>
    <property type="match status" value="1"/>
</dbReference>